<sequence length="203" mass="23721">MNRPLKKIDKRYKDESSSNPDSDLGETCWVLSHVCCVFLLILFLLATYDWILAEVTTPIRCAIAGDTTKVLMSVEEWQKQRGIEQLKLIKDEEEYSSLFKSGYQLTDLEKQTIPQVIKFNNRTYEFSRINLTSSVAFYTSEENYLNTWITYYWLIYDTKLQKAILSAKDIRGSYKILYGERGSIGCDVINVDKLNLMSYQYNF</sequence>
<evidence type="ECO:0000313" key="3">
    <source>
        <dbReference type="EMBL" id="KGQ61815.1"/>
    </source>
</evidence>
<dbReference type="AlphaFoldDB" id="A0A0A3A435"/>
<keyword evidence="2" id="KW-0472">Membrane</keyword>
<name>A0A0A3A435_9PAST</name>
<gene>
    <name evidence="3" type="ORF">IO48_06730</name>
</gene>
<protein>
    <submittedName>
        <fullName evidence="3">Uncharacterized protein</fullName>
    </submittedName>
</protein>
<evidence type="ECO:0000313" key="4">
    <source>
        <dbReference type="Proteomes" id="UP000030554"/>
    </source>
</evidence>
<dbReference type="Proteomes" id="UP000030554">
    <property type="component" value="Unassembled WGS sequence"/>
</dbReference>
<dbReference type="EMBL" id="JPJQ01000030">
    <property type="protein sequence ID" value="KGQ61815.1"/>
    <property type="molecule type" value="Genomic_DNA"/>
</dbReference>
<comment type="caution">
    <text evidence="3">The sequence shown here is derived from an EMBL/GenBank/DDBJ whole genome shotgun (WGS) entry which is preliminary data.</text>
</comment>
<evidence type="ECO:0000256" key="1">
    <source>
        <dbReference type="SAM" id="MobiDB-lite"/>
    </source>
</evidence>
<organism evidence="3 4">
    <name type="scientific">Gallibacterium anatis 4895</name>
    <dbReference type="NCBI Taxonomy" id="1396510"/>
    <lineage>
        <taxon>Bacteria</taxon>
        <taxon>Pseudomonadati</taxon>
        <taxon>Pseudomonadota</taxon>
        <taxon>Gammaproteobacteria</taxon>
        <taxon>Pasteurellales</taxon>
        <taxon>Pasteurellaceae</taxon>
        <taxon>Gallibacterium</taxon>
    </lineage>
</organism>
<feature type="compositionally biased region" description="Basic residues" evidence="1">
    <location>
        <begin position="1"/>
        <end position="10"/>
    </location>
</feature>
<proteinExistence type="predicted"/>
<evidence type="ECO:0000256" key="2">
    <source>
        <dbReference type="SAM" id="Phobius"/>
    </source>
</evidence>
<feature type="region of interest" description="Disordered" evidence="1">
    <location>
        <begin position="1"/>
        <end position="22"/>
    </location>
</feature>
<keyword evidence="2" id="KW-1133">Transmembrane helix</keyword>
<reference evidence="3 4" key="1">
    <citation type="submission" date="2014-07" db="EMBL/GenBank/DDBJ databases">
        <title>Chaperone-usher fimbriae in a diverse selection of Gallibacterium genomes.</title>
        <authorList>
            <person name="Kudirkiene E."/>
            <person name="Bager R.J."/>
            <person name="Johnson T.J."/>
            <person name="Bojesen A.M."/>
        </authorList>
    </citation>
    <scope>NUCLEOTIDE SEQUENCE [LARGE SCALE GENOMIC DNA]</scope>
    <source>
        <strain evidence="3 4">4895</strain>
    </source>
</reference>
<keyword evidence="2" id="KW-0812">Transmembrane</keyword>
<dbReference type="RefSeq" id="WP_021461228.1">
    <property type="nucleotide sequence ID" value="NZ_JPJQ01000030.1"/>
</dbReference>
<accession>A0A0A3A435</accession>
<feature type="transmembrane region" description="Helical" evidence="2">
    <location>
        <begin position="29"/>
        <end position="51"/>
    </location>
</feature>